<keyword evidence="1" id="KW-0175">Coiled coil</keyword>
<dbReference type="AlphaFoldDB" id="A0A5T2ARX8"/>
<reference evidence="2" key="1">
    <citation type="submission" date="2018-08" db="EMBL/GenBank/DDBJ databases">
        <authorList>
            <consortium name="NARMS: The National Antimicrobial Resistance Monitoring System"/>
        </authorList>
    </citation>
    <scope>NUCLEOTIDE SEQUENCE</scope>
    <source>
        <strain evidence="2">CVM N17C788</strain>
    </source>
</reference>
<organism evidence="2">
    <name type="scientific">Campylobacter coli</name>
    <dbReference type="NCBI Taxonomy" id="195"/>
    <lineage>
        <taxon>Bacteria</taxon>
        <taxon>Pseudomonadati</taxon>
        <taxon>Campylobacterota</taxon>
        <taxon>Epsilonproteobacteria</taxon>
        <taxon>Campylobacterales</taxon>
        <taxon>Campylobacteraceae</taxon>
        <taxon>Campylobacter</taxon>
    </lineage>
</organism>
<comment type="caution">
    <text evidence="2">The sequence shown here is derived from an EMBL/GenBank/DDBJ whole genome shotgun (WGS) entry which is preliminary data.</text>
</comment>
<feature type="coiled-coil region" evidence="1">
    <location>
        <begin position="1"/>
        <end position="32"/>
    </location>
</feature>
<evidence type="ECO:0000313" key="2">
    <source>
        <dbReference type="EMBL" id="EAL9219348.1"/>
    </source>
</evidence>
<proteinExistence type="predicted"/>
<name>A0A5T2ARX8_CAMCO</name>
<gene>
    <name evidence="2" type="ORF">DYX52_08740</name>
</gene>
<dbReference type="EMBL" id="AACSIN010000027">
    <property type="protein sequence ID" value="EAL9219348.1"/>
    <property type="molecule type" value="Genomic_DNA"/>
</dbReference>
<accession>A0A5T2ARX8</accession>
<protein>
    <submittedName>
        <fullName evidence="2">Uncharacterized protein</fullName>
    </submittedName>
</protein>
<evidence type="ECO:0000256" key="1">
    <source>
        <dbReference type="SAM" id="Coils"/>
    </source>
</evidence>
<sequence length="99" mass="12103">MLKESKLIEELKREYDEKLKKLRQKEKENKERIYKKLSSALFKDFEINEDFKNEFNLLVEKFDCKNTKNILDKINNLYDFNHRNDKIDTAKKTIKQNLS</sequence>